<evidence type="ECO:0000313" key="14">
    <source>
        <dbReference type="Proteomes" id="UP001066276"/>
    </source>
</evidence>
<reference evidence="13" key="1">
    <citation type="journal article" date="2022" name="bioRxiv">
        <title>Sequencing and chromosome-scale assembly of the giantPleurodeles waltlgenome.</title>
        <authorList>
            <person name="Brown T."/>
            <person name="Elewa A."/>
            <person name="Iarovenko S."/>
            <person name="Subramanian E."/>
            <person name="Araus A.J."/>
            <person name="Petzold A."/>
            <person name="Susuki M."/>
            <person name="Suzuki K.-i.T."/>
            <person name="Hayashi T."/>
            <person name="Toyoda A."/>
            <person name="Oliveira C."/>
            <person name="Osipova E."/>
            <person name="Leigh N.D."/>
            <person name="Simon A."/>
            <person name="Yun M.H."/>
        </authorList>
    </citation>
    <scope>NUCLEOTIDE SEQUENCE</scope>
    <source>
        <strain evidence="13">20211129_DDA</strain>
        <tissue evidence="13">Liver</tissue>
    </source>
</reference>
<feature type="domain" description="PLD phosphodiesterase" evidence="12">
    <location>
        <begin position="70"/>
        <end position="97"/>
    </location>
</feature>
<evidence type="ECO:0000256" key="1">
    <source>
        <dbReference type="ARBA" id="ARBA00022801"/>
    </source>
</evidence>
<evidence type="ECO:0000256" key="7">
    <source>
        <dbReference type="ARBA" id="ARBA00041680"/>
    </source>
</evidence>
<accession>A0AAV7LYH5</accession>
<dbReference type="GO" id="GO:0051321">
    <property type="term" value="P:meiotic cell cycle"/>
    <property type="evidence" value="ECO:0007669"/>
    <property type="project" value="UniProtKB-KW"/>
</dbReference>
<evidence type="ECO:0000256" key="5">
    <source>
        <dbReference type="ARBA" id="ARBA00038012"/>
    </source>
</evidence>
<evidence type="ECO:0000256" key="11">
    <source>
        <dbReference type="ARBA" id="ARBA00048101"/>
    </source>
</evidence>
<dbReference type="GO" id="GO:0034587">
    <property type="term" value="P:piRNA processing"/>
    <property type="evidence" value="ECO:0007669"/>
    <property type="project" value="TreeGrafter"/>
</dbReference>
<dbReference type="PROSITE" id="PS50035">
    <property type="entry name" value="PLD"/>
    <property type="match status" value="1"/>
</dbReference>
<dbReference type="InterPro" id="IPR001736">
    <property type="entry name" value="PLipase_D/transphosphatidylase"/>
</dbReference>
<keyword evidence="2" id="KW-0442">Lipid degradation</keyword>
<keyword evidence="14" id="KW-1185">Reference proteome</keyword>
<dbReference type="Proteomes" id="UP001066276">
    <property type="component" value="Chromosome 10"/>
</dbReference>
<name>A0AAV7LYH5_PLEWA</name>
<evidence type="ECO:0000256" key="9">
    <source>
        <dbReference type="ARBA" id="ARBA00043135"/>
    </source>
</evidence>
<dbReference type="EMBL" id="JANPWB010000014">
    <property type="protein sequence ID" value="KAJ1096606.1"/>
    <property type="molecule type" value="Genomic_DNA"/>
</dbReference>
<dbReference type="SUPFAM" id="SSF56024">
    <property type="entry name" value="Phospholipase D/nuclease"/>
    <property type="match status" value="1"/>
</dbReference>
<dbReference type="Gene3D" id="3.30.870.10">
    <property type="entry name" value="Endonuclease Chain A"/>
    <property type="match status" value="1"/>
</dbReference>
<organism evidence="13 14">
    <name type="scientific">Pleurodeles waltl</name>
    <name type="common">Iberian ribbed newt</name>
    <dbReference type="NCBI Taxonomy" id="8319"/>
    <lineage>
        <taxon>Eukaryota</taxon>
        <taxon>Metazoa</taxon>
        <taxon>Chordata</taxon>
        <taxon>Craniata</taxon>
        <taxon>Vertebrata</taxon>
        <taxon>Euteleostomi</taxon>
        <taxon>Amphibia</taxon>
        <taxon>Batrachia</taxon>
        <taxon>Caudata</taxon>
        <taxon>Salamandroidea</taxon>
        <taxon>Salamandridae</taxon>
        <taxon>Pleurodelinae</taxon>
        <taxon>Pleurodeles</taxon>
    </lineage>
</organism>
<dbReference type="AlphaFoldDB" id="A0AAV7LYH5"/>
<evidence type="ECO:0000259" key="12">
    <source>
        <dbReference type="PROSITE" id="PS50035"/>
    </source>
</evidence>
<keyword evidence="4" id="KW-0469">Meiosis</keyword>
<keyword evidence="1" id="KW-0378">Hydrolase</keyword>
<evidence type="ECO:0000256" key="3">
    <source>
        <dbReference type="ARBA" id="ARBA00023098"/>
    </source>
</evidence>
<sequence>MQEARIDTSLFGAHRMRGAVASKAFTVRARLEEIMKAADRSSDSTFKRSYLKPFLECCLFGGIIVRHDQDTGYMHHKFAVVDKKILITGSLNWTSQAIQGNKENILVVDDTVIVQAFIDEFEKLWELYNPATFDFFPNGKNSSPTLKNDPGYVQYHP</sequence>
<comment type="similarity">
    <text evidence="5">Belongs to the phospholipase D family. MitoPLD/Zucchini subfamily.</text>
</comment>
<dbReference type="SMART" id="SM00155">
    <property type="entry name" value="PLDc"/>
    <property type="match status" value="1"/>
</dbReference>
<dbReference type="PANTHER" id="PTHR43856">
    <property type="entry name" value="CARDIOLIPIN HYDROLASE"/>
    <property type="match status" value="1"/>
</dbReference>
<dbReference type="Pfam" id="PF13091">
    <property type="entry name" value="PLDc_2"/>
    <property type="match status" value="1"/>
</dbReference>
<evidence type="ECO:0000256" key="2">
    <source>
        <dbReference type="ARBA" id="ARBA00022963"/>
    </source>
</evidence>
<dbReference type="InterPro" id="IPR025202">
    <property type="entry name" value="PLD-like_dom"/>
</dbReference>
<comment type="caution">
    <text evidence="13">The sequence shown here is derived from an EMBL/GenBank/DDBJ whole genome shotgun (WGS) entry which is preliminary data.</text>
</comment>
<evidence type="ECO:0000256" key="6">
    <source>
        <dbReference type="ARBA" id="ARBA00040549"/>
    </source>
</evidence>
<evidence type="ECO:0000313" key="13">
    <source>
        <dbReference type="EMBL" id="KAJ1096606.1"/>
    </source>
</evidence>
<evidence type="ECO:0000256" key="10">
    <source>
        <dbReference type="ARBA" id="ARBA00043167"/>
    </source>
</evidence>
<dbReference type="GO" id="GO:0005739">
    <property type="term" value="C:mitochondrion"/>
    <property type="evidence" value="ECO:0007669"/>
    <property type="project" value="TreeGrafter"/>
</dbReference>
<gene>
    <name evidence="13" type="ORF">NDU88_001741</name>
</gene>
<evidence type="ECO:0000256" key="8">
    <source>
        <dbReference type="ARBA" id="ARBA00042226"/>
    </source>
</evidence>
<dbReference type="GO" id="GO:0016891">
    <property type="term" value="F:RNA endonuclease activity producing 5'-phosphomonoesters, hydrolytic mechanism"/>
    <property type="evidence" value="ECO:0007669"/>
    <property type="project" value="TreeGrafter"/>
</dbReference>
<dbReference type="PANTHER" id="PTHR43856:SF1">
    <property type="entry name" value="MITOCHONDRIAL CARDIOLIPIN HYDROLASE"/>
    <property type="match status" value="1"/>
</dbReference>
<proteinExistence type="inferred from homology"/>
<protein>
    <recommendedName>
        <fullName evidence="6">Mitochondrial cardiolipin hydrolase</fullName>
    </recommendedName>
    <alternativeName>
        <fullName evidence="8">Choline phosphatase 6</fullName>
    </alternativeName>
    <alternativeName>
        <fullName evidence="10">Mitochondrial phospholipase</fullName>
    </alternativeName>
    <alternativeName>
        <fullName evidence="9">Phosphatidylcholine-hydrolyzing phospholipase D6</fullName>
    </alternativeName>
    <alternativeName>
        <fullName evidence="7">Phospholipase D6</fullName>
    </alternativeName>
</protein>
<keyword evidence="3" id="KW-0443">Lipid metabolism</keyword>
<dbReference type="GO" id="GO:0016042">
    <property type="term" value="P:lipid catabolic process"/>
    <property type="evidence" value="ECO:0007669"/>
    <property type="project" value="UniProtKB-KW"/>
</dbReference>
<dbReference type="InterPro" id="IPR051406">
    <property type="entry name" value="PLD_domain"/>
</dbReference>
<comment type="catalytic activity">
    <reaction evidence="11">
        <text>a cardiolipin + H2O = a 1,2-diacyl-sn-glycero-3-phospho-(1'-sn-glycerol) + a 1,2-diacyl-sn-glycero-3-phosphate + H(+)</text>
        <dbReference type="Rhea" id="RHEA:44884"/>
        <dbReference type="ChEBI" id="CHEBI:15377"/>
        <dbReference type="ChEBI" id="CHEBI:15378"/>
        <dbReference type="ChEBI" id="CHEBI:58608"/>
        <dbReference type="ChEBI" id="CHEBI:62237"/>
        <dbReference type="ChEBI" id="CHEBI:64716"/>
    </reaction>
    <physiologicalReaction direction="left-to-right" evidence="11">
        <dbReference type="Rhea" id="RHEA:44885"/>
    </physiologicalReaction>
</comment>
<evidence type="ECO:0000256" key="4">
    <source>
        <dbReference type="ARBA" id="ARBA00023254"/>
    </source>
</evidence>